<keyword evidence="2" id="KW-0732">Signal</keyword>
<dbReference type="Proteomes" id="UP001648503">
    <property type="component" value="Unassembled WGS sequence"/>
</dbReference>
<proteinExistence type="predicted"/>
<evidence type="ECO:0000256" key="1">
    <source>
        <dbReference type="SAM" id="MobiDB-lite"/>
    </source>
</evidence>
<sequence>MLSRLIITFLCAATIGSVSSAFLTFEPDPVVFKDADISTSFSVQLNSKPTEEVTVYFEGPTMSMSTCMIVFSPDNWDVPHPIRVMPVSPPFDTPDLLVQPESNSELLAKAVTAGPLPADLSSTDSLKIIQASKALSNCIISGSTIHTFDELYFSFSKPDWYQVMSTGDIEIQILRGECTFWQSCFTAIVFRYGPTVMSLDTRGPIKNVDEYPMTHVTQNTNGLRYTLGPEVGEHRIVFPCGSKLSIAVVDNNGIVNLNVFLLLVAGYTSPRGFCNIPRPRSSHNRLIGSDGQLHNDMGEADAFANSWEIKDEDVLTNPDARALIPPLQQQPGTVCTFPENSLPKPVIPTPSIPPSLTSTLSPTITYVLSSTTITTSPSTTPTTSPPLPAPPQPDVVGEI</sequence>
<evidence type="ECO:0000256" key="2">
    <source>
        <dbReference type="SAM" id="SignalP"/>
    </source>
</evidence>
<gene>
    <name evidence="3" type="ORF">BASA50_006892</name>
</gene>
<feature type="chain" id="PRO_5046496777" description="VWFD domain-containing protein" evidence="2">
    <location>
        <begin position="21"/>
        <end position="399"/>
    </location>
</feature>
<protein>
    <recommendedName>
        <fullName evidence="5">VWFD domain-containing protein</fullName>
    </recommendedName>
</protein>
<organism evidence="3 4">
    <name type="scientific">Batrachochytrium salamandrivorans</name>
    <dbReference type="NCBI Taxonomy" id="1357716"/>
    <lineage>
        <taxon>Eukaryota</taxon>
        <taxon>Fungi</taxon>
        <taxon>Fungi incertae sedis</taxon>
        <taxon>Chytridiomycota</taxon>
        <taxon>Chytridiomycota incertae sedis</taxon>
        <taxon>Chytridiomycetes</taxon>
        <taxon>Rhizophydiales</taxon>
        <taxon>Rhizophydiales incertae sedis</taxon>
        <taxon>Batrachochytrium</taxon>
    </lineage>
</organism>
<feature type="region of interest" description="Disordered" evidence="1">
    <location>
        <begin position="373"/>
        <end position="399"/>
    </location>
</feature>
<evidence type="ECO:0000313" key="3">
    <source>
        <dbReference type="EMBL" id="KAH6593982.1"/>
    </source>
</evidence>
<accession>A0ABQ8F8B5</accession>
<reference evidence="3 4" key="1">
    <citation type="submission" date="2021-02" db="EMBL/GenBank/DDBJ databases">
        <title>Variation within the Batrachochytrium salamandrivorans European outbreak.</title>
        <authorList>
            <person name="Kelly M."/>
            <person name="Pasmans F."/>
            <person name="Shea T.P."/>
            <person name="Munoz J.F."/>
            <person name="Carranza S."/>
            <person name="Cuomo C.A."/>
            <person name="Martel A."/>
        </authorList>
    </citation>
    <scope>NUCLEOTIDE SEQUENCE [LARGE SCALE GENOMIC DNA]</scope>
    <source>
        <strain evidence="3 4">AMFP18/2</strain>
    </source>
</reference>
<feature type="signal peptide" evidence="2">
    <location>
        <begin position="1"/>
        <end position="20"/>
    </location>
</feature>
<evidence type="ECO:0000313" key="4">
    <source>
        <dbReference type="Proteomes" id="UP001648503"/>
    </source>
</evidence>
<name>A0ABQ8F8B5_9FUNG</name>
<evidence type="ECO:0008006" key="5">
    <source>
        <dbReference type="Google" id="ProtNLM"/>
    </source>
</evidence>
<dbReference type="EMBL" id="JAFCIX010000340">
    <property type="protein sequence ID" value="KAH6593982.1"/>
    <property type="molecule type" value="Genomic_DNA"/>
</dbReference>
<feature type="compositionally biased region" description="Pro residues" evidence="1">
    <location>
        <begin position="383"/>
        <end position="393"/>
    </location>
</feature>
<feature type="compositionally biased region" description="Low complexity" evidence="1">
    <location>
        <begin position="373"/>
        <end position="382"/>
    </location>
</feature>
<comment type="caution">
    <text evidence="3">The sequence shown here is derived from an EMBL/GenBank/DDBJ whole genome shotgun (WGS) entry which is preliminary data.</text>
</comment>
<keyword evidence="4" id="KW-1185">Reference proteome</keyword>